<evidence type="ECO:0000259" key="2">
    <source>
        <dbReference type="Pfam" id="PF20990"/>
    </source>
</evidence>
<keyword evidence="1" id="KW-0812">Transmembrane</keyword>
<accession>X1NGF4</accession>
<comment type="caution">
    <text evidence="3">The sequence shown here is derived from an EMBL/GenBank/DDBJ whole genome shotgun (WGS) entry which is preliminary data.</text>
</comment>
<reference evidence="3" key="1">
    <citation type="journal article" date="2014" name="Front. Microbiol.">
        <title>High frequency of phylogenetically diverse reductive dehalogenase-homologous genes in deep subseafloor sedimentary metagenomes.</title>
        <authorList>
            <person name="Kawai M."/>
            <person name="Futagami T."/>
            <person name="Toyoda A."/>
            <person name="Takaki Y."/>
            <person name="Nishi S."/>
            <person name="Hori S."/>
            <person name="Arai W."/>
            <person name="Tsubouchi T."/>
            <person name="Morono Y."/>
            <person name="Uchiyama I."/>
            <person name="Ito T."/>
            <person name="Fujiyama A."/>
            <person name="Inagaki F."/>
            <person name="Takami H."/>
        </authorList>
    </citation>
    <scope>NUCLEOTIDE SEQUENCE</scope>
    <source>
        <strain evidence="3">Expedition CK06-06</strain>
    </source>
</reference>
<protein>
    <recommendedName>
        <fullName evidence="2">Predicted membrane protein YciQ-like C-terminal domain-containing protein</fullName>
    </recommendedName>
</protein>
<dbReference type="EMBL" id="BARV01020311">
    <property type="protein sequence ID" value="GAI25880.1"/>
    <property type="molecule type" value="Genomic_DNA"/>
</dbReference>
<proteinExistence type="predicted"/>
<name>X1NGF4_9ZZZZ</name>
<feature type="transmembrane region" description="Helical" evidence="1">
    <location>
        <begin position="79"/>
        <end position="100"/>
    </location>
</feature>
<feature type="non-terminal residue" evidence="3">
    <location>
        <position position="224"/>
    </location>
</feature>
<organism evidence="3">
    <name type="scientific">marine sediment metagenome</name>
    <dbReference type="NCBI Taxonomy" id="412755"/>
    <lineage>
        <taxon>unclassified sequences</taxon>
        <taxon>metagenomes</taxon>
        <taxon>ecological metagenomes</taxon>
    </lineage>
</organism>
<dbReference type="AlphaFoldDB" id="X1NGF4"/>
<dbReference type="InterPro" id="IPR048389">
    <property type="entry name" value="YciQ-like_C"/>
</dbReference>
<sequence length="224" mass="26083">MNEPVETTISIKKFFTYSIKQLKNVFVNRSLRKVVVSSSLFDGIFKTLKDYIQPILRDLILVSGIYMVATLEAATQLKIILGLIYGVMYIFSSMVSRNIYRLNIKFSSSKLMDLVRNKYLKIEEIQTGRKKDYKFILIESDINNLKKHESYLIHWLFYSVGNGESVTLKEIKTYAKASRTQSNFVHNYNSWVKKVSQEFKKFSYFGQSKEGLKTSIKVILIEFA</sequence>
<keyword evidence="1" id="KW-0472">Membrane</keyword>
<evidence type="ECO:0000256" key="1">
    <source>
        <dbReference type="SAM" id="Phobius"/>
    </source>
</evidence>
<dbReference type="Pfam" id="PF20990">
    <property type="entry name" value="DUF2207_C"/>
    <property type="match status" value="1"/>
</dbReference>
<keyword evidence="1" id="KW-1133">Transmembrane helix</keyword>
<evidence type="ECO:0000313" key="3">
    <source>
        <dbReference type="EMBL" id="GAI25880.1"/>
    </source>
</evidence>
<feature type="domain" description="Predicted membrane protein YciQ-like C-terminal" evidence="2">
    <location>
        <begin position="109"/>
        <end position="220"/>
    </location>
</feature>
<gene>
    <name evidence="3" type="ORF">S06H3_33923</name>
</gene>